<evidence type="ECO:0000313" key="2">
    <source>
        <dbReference type="Proteomes" id="UP000029500"/>
    </source>
</evidence>
<keyword evidence="2" id="KW-1185">Reference proteome</keyword>
<dbReference type="Pfam" id="PF18555">
    <property type="entry name" value="MobL"/>
    <property type="match status" value="1"/>
</dbReference>
<dbReference type="InterPro" id="IPR041073">
    <property type="entry name" value="MobL"/>
</dbReference>
<dbReference type="eggNOG" id="COG0790">
    <property type="taxonomic scope" value="Bacteria"/>
</dbReference>
<name>A0A089MFJ2_9BACL</name>
<protein>
    <submittedName>
        <fullName evidence="1">Uncharacterized protein</fullName>
    </submittedName>
</protein>
<dbReference type="KEGG" id="pgm:PGRAT_23290"/>
<dbReference type="Proteomes" id="UP000029500">
    <property type="component" value="Chromosome"/>
</dbReference>
<proteinExistence type="predicted"/>
<sequence length="412" mass="47855">MSALIYKQRFFHPNRPKTAVSNYVHIGYIATRPGAVRHENLPHGLFGKMQPGSIDVFQSWQEVARIARDISKQGKNMYRSVISLRTETAMELGLNDFEAWQQYIEQHIATLAAHNRIKTENLCWAAAFHNEKDHPHLHIVFWDKEQTIMKNFTHPEIPNRIRKQLIKDTFAFKIKEFCAERDLAKTGITNITDAILEQFEAHMKSLNPQSFRALRQRFEHADEDSLLRLPKHNLTNSQSVEQLASHLLQLRHALPKNGRLAYQLLTPEAKSLVDEFVQDLLQQNPYLAEMVETYVKAKLEVAKLYTSDPAALTQQSIKYQAEAEKRIANRILSTVRTIIQLEQSSDVAIRQVERYRTWTEQLILELLSVMEQLSMQAQLDYDDKAKVVFGGEWSKQAKKEWLLRQKDKGVDR</sequence>
<dbReference type="STRING" id="189425.PGRAT_23290"/>
<dbReference type="EMBL" id="CP009287">
    <property type="protein sequence ID" value="AIQ70248.1"/>
    <property type="molecule type" value="Genomic_DNA"/>
</dbReference>
<accession>A0A089MFJ2</accession>
<dbReference type="HOGENOM" id="CLU_667033_0_0_9"/>
<organism evidence="1 2">
    <name type="scientific">Paenibacillus graminis</name>
    <dbReference type="NCBI Taxonomy" id="189425"/>
    <lineage>
        <taxon>Bacteria</taxon>
        <taxon>Bacillati</taxon>
        <taxon>Bacillota</taxon>
        <taxon>Bacilli</taxon>
        <taxon>Bacillales</taxon>
        <taxon>Paenibacillaceae</taxon>
        <taxon>Paenibacillus</taxon>
    </lineage>
</organism>
<gene>
    <name evidence="1" type="ORF">PGRAT_23290</name>
</gene>
<evidence type="ECO:0000313" key="1">
    <source>
        <dbReference type="EMBL" id="AIQ70248.1"/>
    </source>
</evidence>
<dbReference type="AlphaFoldDB" id="A0A089MFJ2"/>
<dbReference type="InterPro" id="IPR048102">
    <property type="entry name" value="MobP3"/>
</dbReference>
<reference evidence="1 2" key="1">
    <citation type="submission" date="2014-08" db="EMBL/GenBank/DDBJ databases">
        <title>Comparative genomics of the Paenibacillus odorifer group.</title>
        <authorList>
            <person name="den Bakker H.C."/>
            <person name="Tsai Y.-C."/>
            <person name="Martin N."/>
            <person name="Korlach J."/>
            <person name="Wiedmann M."/>
        </authorList>
    </citation>
    <scope>NUCLEOTIDE SEQUENCE [LARGE SCALE GENOMIC DNA]</scope>
    <source>
        <strain evidence="1 2">DSM 15220</strain>
    </source>
</reference>
<dbReference type="NCBIfam" id="NF041499">
    <property type="entry name" value="MobP3"/>
    <property type="match status" value="1"/>
</dbReference>